<accession>A0ABW5PES6</accession>
<dbReference type="Proteomes" id="UP001597541">
    <property type="component" value="Unassembled WGS sequence"/>
</dbReference>
<evidence type="ECO:0008006" key="4">
    <source>
        <dbReference type="Google" id="ProtNLM"/>
    </source>
</evidence>
<gene>
    <name evidence="2" type="ORF">ACFSUF_15750</name>
</gene>
<evidence type="ECO:0000313" key="3">
    <source>
        <dbReference type="Proteomes" id="UP001597541"/>
    </source>
</evidence>
<evidence type="ECO:0000256" key="1">
    <source>
        <dbReference type="SAM" id="MobiDB-lite"/>
    </source>
</evidence>
<feature type="region of interest" description="Disordered" evidence="1">
    <location>
        <begin position="14"/>
        <end position="69"/>
    </location>
</feature>
<feature type="compositionally biased region" description="Basic residues" evidence="1">
    <location>
        <begin position="18"/>
        <end position="29"/>
    </location>
</feature>
<dbReference type="EMBL" id="JBHUME010000009">
    <property type="protein sequence ID" value="MFD2613871.1"/>
    <property type="molecule type" value="Genomic_DNA"/>
</dbReference>
<keyword evidence="3" id="KW-1185">Reference proteome</keyword>
<proteinExistence type="predicted"/>
<feature type="compositionally biased region" description="Basic residues" evidence="1">
    <location>
        <begin position="51"/>
        <end position="63"/>
    </location>
</feature>
<comment type="caution">
    <text evidence="2">The sequence shown here is derived from an EMBL/GenBank/DDBJ whole genome shotgun (WGS) entry which is preliminary data.</text>
</comment>
<dbReference type="RefSeq" id="WP_377604114.1">
    <property type="nucleotide sequence ID" value="NZ_JBHUME010000009.1"/>
</dbReference>
<sequence length="69" mass="8176">MLKHLLQKLLHSLLGSKSGHHRPYRHYKHSSSDYKHQRPVYTRHSSSDFGHKHHGHGHKHYKNRYGSSS</sequence>
<protein>
    <recommendedName>
        <fullName evidence="4">Histidine-rich glycoprotein-like</fullName>
    </recommendedName>
</protein>
<organism evidence="2 3">
    <name type="scientific">Paenibacillus gansuensis</name>
    <dbReference type="NCBI Taxonomy" id="306542"/>
    <lineage>
        <taxon>Bacteria</taxon>
        <taxon>Bacillati</taxon>
        <taxon>Bacillota</taxon>
        <taxon>Bacilli</taxon>
        <taxon>Bacillales</taxon>
        <taxon>Paenibacillaceae</taxon>
        <taxon>Paenibacillus</taxon>
    </lineage>
</organism>
<evidence type="ECO:0000313" key="2">
    <source>
        <dbReference type="EMBL" id="MFD2613871.1"/>
    </source>
</evidence>
<reference evidence="3" key="1">
    <citation type="journal article" date="2019" name="Int. J. Syst. Evol. Microbiol.">
        <title>The Global Catalogue of Microorganisms (GCM) 10K type strain sequencing project: providing services to taxonomists for standard genome sequencing and annotation.</title>
        <authorList>
            <consortium name="The Broad Institute Genomics Platform"/>
            <consortium name="The Broad Institute Genome Sequencing Center for Infectious Disease"/>
            <person name="Wu L."/>
            <person name="Ma J."/>
        </authorList>
    </citation>
    <scope>NUCLEOTIDE SEQUENCE [LARGE SCALE GENOMIC DNA]</scope>
    <source>
        <strain evidence="3">KCTC 3950</strain>
    </source>
</reference>
<name>A0ABW5PES6_9BACL</name>